<accession>A0A5S9NAA3</accession>
<name>A0A5S9NAA3_9HYPH</name>
<organism evidence="1 2">
    <name type="scientific">Starkeya nomas</name>
    <dbReference type="NCBI Taxonomy" id="2666134"/>
    <lineage>
        <taxon>Bacteria</taxon>
        <taxon>Pseudomonadati</taxon>
        <taxon>Pseudomonadota</taxon>
        <taxon>Alphaproteobacteria</taxon>
        <taxon>Hyphomicrobiales</taxon>
        <taxon>Xanthobacteraceae</taxon>
        <taxon>Starkeya</taxon>
    </lineage>
</organism>
<protein>
    <submittedName>
        <fullName evidence="1">Uncharacterized protein</fullName>
    </submittedName>
</protein>
<dbReference type="EMBL" id="CACSAS010000001">
    <property type="protein sequence ID" value="CAA0086888.1"/>
    <property type="molecule type" value="Genomic_DNA"/>
</dbReference>
<gene>
    <name evidence="1" type="ORF">STARVERO_00324</name>
</gene>
<proteinExistence type="predicted"/>
<reference evidence="1 2" key="1">
    <citation type="submission" date="2019-12" db="EMBL/GenBank/DDBJ databases">
        <authorList>
            <person name="Reyes-Prieto M."/>
        </authorList>
    </citation>
    <scope>NUCLEOTIDE SEQUENCE [LARGE SCALE GENOMIC DNA]</scope>
    <source>
        <strain evidence="1">HF14-78462</strain>
    </source>
</reference>
<dbReference type="Proteomes" id="UP000433050">
    <property type="component" value="Unassembled WGS sequence"/>
</dbReference>
<dbReference type="AlphaFoldDB" id="A0A5S9NAA3"/>
<sequence>MSFPTRLHTLSRSKVVVTIPADWHVSDTQASQRYGKGDVVKTQAALLQRVCLFNGEKWPIDDIQTKITGKDYTELLGELYSDEEAEGAEGNG</sequence>
<evidence type="ECO:0000313" key="1">
    <source>
        <dbReference type="EMBL" id="CAA0086888.1"/>
    </source>
</evidence>
<dbReference type="RefSeq" id="WP_159597670.1">
    <property type="nucleotide sequence ID" value="NZ_CACSAS010000001.1"/>
</dbReference>
<keyword evidence="2" id="KW-1185">Reference proteome</keyword>
<evidence type="ECO:0000313" key="2">
    <source>
        <dbReference type="Proteomes" id="UP000433050"/>
    </source>
</evidence>